<dbReference type="VEuPathDB" id="FungiDB:AeMF1_013058"/>
<comment type="caution">
    <text evidence="4">The sequence shown here is derived from an EMBL/GenBank/DDBJ whole genome shotgun (WGS) entry which is preliminary data.</text>
</comment>
<dbReference type="AlphaFoldDB" id="A0A6G0XT98"/>
<dbReference type="InterPro" id="IPR011043">
    <property type="entry name" value="Gal_Oxase/kelch_b-propeller"/>
</dbReference>
<feature type="region of interest" description="Disordered" evidence="3">
    <location>
        <begin position="159"/>
        <end position="185"/>
    </location>
</feature>
<dbReference type="EMBL" id="VJMJ01000012">
    <property type="protein sequence ID" value="KAF0743768.1"/>
    <property type="molecule type" value="Genomic_DNA"/>
</dbReference>
<keyword evidence="1" id="KW-0880">Kelch repeat</keyword>
<dbReference type="SUPFAM" id="SSF117281">
    <property type="entry name" value="Kelch motif"/>
    <property type="match status" value="1"/>
</dbReference>
<dbReference type="Pfam" id="PF24681">
    <property type="entry name" value="Kelch_KLHDC2_KLHL20_DRC7"/>
    <property type="match status" value="1"/>
</dbReference>
<dbReference type="InterPro" id="IPR015915">
    <property type="entry name" value="Kelch-typ_b-propeller"/>
</dbReference>
<protein>
    <submittedName>
        <fullName evidence="4">Uncharacterized protein</fullName>
    </submittedName>
</protein>
<dbReference type="Gene3D" id="2.120.10.80">
    <property type="entry name" value="Kelch-type beta propeller"/>
    <property type="match status" value="2"/>
</dbReference>
<dbReference type="InterPro" id="IPR006652">
    <property type="entry name" value="Kelch_1"/>
</dbReference>
<accession>A0A6G0XT98</accession>
<sequence length="557" mass="61923">MPLICYEGVDVDVPNVDGVRFFFQGGKLAVECINFTGTFFLNKPLPVADVREKKDMFSTPIPPKFAENKKRASSNEAKVGIFEEIKRQKVETISPDDKQPHLSKAMHFLESEKENIFGSEDELELLLTQREASMTKSPKAEKAEKARTPLKQLVPQVATGKEPKKAKVAKKDIKKKEPKAQQKLNSQGVKLDFFSPKAPDTKSSTEQFTPDMEIVDMTADSPSPKIQSPPLNIQAGKFKLVETKGTKPSQRWGCSATVISNQRIVVYGGEGEDESTLSDLFVYDITKHEWSTPLNCASIPRTWHDSVFLEQKNLLLVFGGERVVGDGNETLSDLMVLDTECFLWYPPAVSGTPPMARSGHTCTVLGSDVVVFGGSRGRTRLNTLHLLDTETWNWRTIKVEGNAPSARTYHSAVAMGPNQMVIFGGNDSKKSYDSVHVLQRQKDDTWSWFNPCVVGNGPNARTGQAAIAMNDRTIIIHGGWDPQSGDKIPLFGDVFTLDTESWEWSKVSTDTKEVAMQRVGHVGVKTGDNTILFFGGQDSQEVRRNYIWELAFTADLN</sequence>
<dbReference type="SUPFAM" id="SSF50965">
    <property type="entry name" value="Galactose oxidase, central domain"/>
    <property type="match status" value="1"/>
</dbReference>
<evidence type="ECO:0000313" key="4">
    <source>
        <dbReference type="EMBL" id="KAF0743768.1"/>
    </source>
</evidence>
<gene>
    <name evidence="4" type="ORF">Ae201684_001421</name>
</gene>
<organism evidence="4 5">
    <name type="scientific">Aphanomyces euteiches</name>
    <dbReference type="NCBI Taxonomy" id="100861"/>
    <lineage>
        <taxon>Eukaryota</taxon>
        <taxon>Sar</taxon>
        <taxon>Stramenopiles</taxon>
        <taxon>Oomycota</taxon>
        <taxon>Saprolegniomycetes</taxon>
        <taxon>Saprolegniales</taxon>
        <taxon>Verrucalvaceae</taxon>
        <taxon>Aphanomyces</taxon>
    </lineage>
</organism>
<feature type="compositionally biased region" description="Basic and acidic residues" evidence="3">
    <location>
        <begin position="161"/>
        <end position="180"/>
    </location>
</feature>
<evidence type="ECO:0000256" key="1">
    <source>
        <dbReference type="ARBA" id="ARBA00022441"/>
    </source>
</evidence>
<evidence type="ECO:0000256" key="3">
    <source>
        <dbReference type="SAM" id="MobiDB-lite"/>
    </source>
</evidence>
<name>A0A6G0XT98_9STRA</name>
<evidence type="ECO:0000256" key="2">
    <source>
        <dbReference type="ARBA" id="ARBA00022737"/>
    </source>
</evidence>
<reference evidence="4 5" key="1">
    <citation type="submission" date="2019-07" db="EMBL/GenBank/DDBJ databases">
        <title>Genomics analysis of Aphanomyces spp. identifies a new class of oomycete effector associated with host adaptation.</title>
        <authorList>
            <person name="Gaulin E."/>
        </authorList>
    </citation>
    <scope>NUCLEOTIDE SEQUENCE [LARGE SCALE GENOMIC DNA]</scope>
    <source>
        <strain evidence="4 5">ATCC 201684</strain>
    </source>
</reference>
<dbReference type="Pfam" id="PF01344">
    <property type="entry name" value="Kelch_1"/>
    <property type="match status" value="1"/>
</dbReference>
<keyword evidence="2" id="KW-0677">Repeat</keyword>
<dbReference type="PANTHER" id="PTHR46093:SF3">
    <property type="entry name" value="ACYL-COA-BINDING DOMAIN-CONTAINING PROTEIN 4"/>
    <property type="match status" value="1"/>
</dbReference>
<keyword evidence="5" id="KW-1185">Reference proteome</keyword>
<proteinExistence type="predicted"/>
<dbReference type="PANTHER" id="PTHR46093">
    <property type="entry name" value="ACYL-COA-BINDING DOMAIN-CONTAINING PROTEIN 5"/>
    <property type="match status" value="1"/>
</dbReference>
<evidence type="ECO:0000313" key="5">
    <source>
        <dbReference type="Proteomes" id="UP000481153"/>
    </source>
</evidence>
<dbReference type="Proteomes" id="UP000481153">
    <property type="component" value="Unassembled WGS sequence"/>
</dbReference>